<gene>
    <name evidence="1" type="ORF">FC24_GL000989</name>
</gene>
<dbReference type="AlphaFoldDB" id="A0A0R2DF90"/>
<organism evidence="1 2">
    <name type="scientific">Loigolactobacillus rennini DSM 20253</name>
    <dbReference type="NCBI Taxonomy" id="1423796"/>
    <lineage>
        <taxon>Bacteria</taxon>
        <taxon>Bacillati</taxon>
        <taxon>Bacillota</taxon>
        <taxon>Bacilli</taxon>
        <taxon>Lactobacillales</taxon>
        <taxon>Lactobacillaceae</taxon>
        <taxon>Loigolactobacillus</taxon>
    </lineage>
</organism>
<dbReference type="STRING" id="1423796.FC24_GL000989"/>
<comment type="caution">
    <text evidence="1">The sequence shown here is derived from an EMBL/GenBank/DDBJ whole genome shotgun (WGS) entry which is preliminary data.</text>
</comment>
<name>A0A0R2DF90_9LACO</name>
<reference evidence="1 2" key="1">
    <citation type="journal article" date="2015" name="Genome Announc.">
        <title>Expanding the biotechnology potential of lactobacilli through comparative genomics of 213 strains and associated genera.</title>
        <authorList>
            <person name="Sun Z."/>
            <person name="Harris H.M."/>
            <person name="McCann A."/>
            <person name="Guo C."/>
            <person name="Argimon S."/>
            <person name="Zhang W."/>
            <person name="Yang X."/>
            <person name="Jeffery I.B."/>
            <person name="Cooney J.C."/>
            <person name="Kagawa T.F."/>
            <person name="Liu W."/>
            <person name="Song Y."/>
            <person name="Salvetti E."/>
            <person name="Wrobel A."/>
            <person name="Rasinkangas P."/>
            <person name="Parkhill J."/>
            <person name="Rea M.C."/>
            <person name="O'Sullivan O."/>
            <person name="Ritari J."/>
            <person name="Douillard F.P."/>
            <person name="Paul Ross R."/>
            <person name="Yang R."/>
            <person name="Briner A.E."/>
            <person name="Felis G.E."/>
            <person name="de Vos W.M."/>
            <person name="Barrangou R."/>
            <person name="Klaenhammer T.R."/>
            <person name="Caufield P.W."/>
            <person name="Cui Y."/>
            <person name="Zhang H."/>
            <person name="O'Toole P.W."/>
        </authorList>
    </citation>
    <scope>NUCLEOTIDE SEQUENCE [LARGE SCALE GENOMIC DNA]</scope>
    <source>
        <strain evidence="1 2">DSM 20253</strain>
    </source>
</reference>
<sequence>MTDLNYSFNDNGEAVGTSVSFNGNEGASFINGTINLNSEDLTAKQSFTDLPMSEIANIARTKFADFTAMAGD</sequence>
<accession>A0A0R2DF90</accession>
<dbReference type="Proteomes" id="UP000051638">
    <property type="component" value="Unassembled WGS sequence"/>
</dbReference>
<dbReference type="EMBL" id="AYYI01000026">
    <property type="protein sequence ID" value="KRM98755.1"/>
    <property type="molecule type" value="Genomic_DNA"/>
</dbReference>
<evidence type="ECO:0000313" key="2">
    <source>
        <dbReference type="Proteomes" id="UP000051638"/>
    </source>
</evidence>
<protein>
    <submittedName>
        <fullName evidence="1">Uncharacterized protein</fullName>
    </submittedName>
</protein>
<proteinExistence type="predicted"/>
<keyword evidence="2" id="KW-1185">Reference proteome</keyword>
<evidence type="ECO:0000313" key="1">
    <source>
        <dbReference type="EMBL" id="KRM98755.1"/>
    </source>
</evidence>